<organism evidence="2 3">
    <name type="scientific">Lophiostoma macrostomum CBS 122681</name>
    <dbReference type="NCBI Taxonomy" id="1314788"/>
    <lineage>
        <taxon>Eukaryota</taxon>
        <taxon>Fungi</taxon>
        <taxon>Dikarya</taxon>
        <taxon>Ascomycota</taxon>
        <taxon>Pezizomycotina</taxon>
        <taxon>Dothideomycetes</taxon>
        <taxon>Pleosporomycetidae</taxon>
        <taxon>Pleosporales</taxon>
        <taxon>Lophiostomataceae</taxon>
        <taxon>Lophiostoma</taxon>
    </lineage>
</organism>
<dbReference type="Proteomes" id="UP000799324">
    <property type="component" value="Unassembled WGS sequence"/>
</dbReference>
<gene>
    <name evidence="2" type="ORF">K491DRAFT_687362</name>
</gene>
<dbReference type="AlphaFoldDB" id="A0A6A6TP79"/>
<feature type="compositionally biased region" description="Low complexity" evidence="1">
    <location>
        <begin position="1"/>
        <end position="10"/>
    </location>
</feature>
<dbReference type="OrthoDB" id="5315820at2759"/>
<feature type="region of interest" description="Disordered" evidence="1">
    <location>
        <begin position="1"/>
        <end position="35"/>
    </location>
</feature>
<name>A0A6A6TP79_9PLEO</name>
<feature type="compositionally biased region" description="Polar residues" evidence="1">
    <location>
        <begin position="242"/>
        <end position="253"/>
    </location>
</feature>
<evidence type="ECO:0000256" key="1">
    <source>
        <dbReference type="SAM" id="MobiDB-lite"/>
    </source>
</evidence>
<keyword evidence="3" id="KW-1185">Reference proteome</keyword>
<evidence type="ECO:0000313" key="2">
    <source>
        <dbReference type="EMBL" id="KAF2661582.1"/>
    </source>
</evidence>
<accession>A0A6A6TP79</accession>
<feature type="compositionally biased region" description="Low complexity" evidence="1">
    <location>
        <begin position="200"/>
        <end position="222"/>
    </location>
</feature>
<feature type="region of interest" description="Disordered" evidence="1">
    <location>
        <begin position="78"/>
        <end position="292"/>
    </location>
</feature>
<evidence type="ECO:0008006" key="4">
    <source>
        <dbReference type="Google" id="ProtNLM"/>
    </source>
</evidence>
<proteinExistence type="predicted"/>
<dbReference type="EMBL" id="MU004293">
    <property type="protein sequence ID" value="KAF2661582.1"/>
    <property type="molecule type" value="Genomic_DNA"/>
</dbReference>
<protein>
    <recommendedName>
        <fullName evidence="4">Pal1-domain-containing protein</fullName>
    </recommendedName>
</protein>
<reference evidence="2" key="1">
    <citation type="journal article" date="2020" name="Stud. Mycol.">
        <title>101 Dothideomycetes genomes: a test case for predicting lifestyles and emergence of pathogens.</title>
        <authorList>
            <person name="Haridas S."/>
            <person name="Albert R."/>
            <person name="Binder M."/>
            <person name="Bloem J."/>
            <person name="Labutti K."/>
            <person name="Salamov A."/>
            <person name="Andreopoulos B."/>
            <person name="Baker S."/>
            <person name="Barry K."/>
            <person name="Bills G."/>
            <person name="Bluhm B."/>
            <person name="Cannon C."/>
            <person name="Castanera R."/>
            <person name="Culley D."/>
            <person name="Daum C."/>
            <person name="Ezra D."/>
            <person name="Gonzalez J."/>
            <person name="Henrissat B."/>
            <person name="Kuo A."/>
            <person name="Liang C."/>
            <person name="Lipzen A."/>
            <person name="Lutzoni F."/>
            <person name="Magnuson J."/>
            <person name="Mondo S."/>
            <person name="Nolan M."/>
            <person name="Ohm R."/>
            <person name="Pangilinan J."/>
            <person name="Park H.-J."/>
            <person name="Ramirez L."/>
            <person name="Alfaro M."/>
            <person name="Sun H."/>
            <person name="Tritt A."/>
            <person name="Yoshinaga Y."/>
            <person name="Zwiers L.-H."/>
            <person name="Turgeon B."/>
            <person name="Goodwin S."/>
            <person name="Spatafora J."/>
            <person name="Crous P."/>
            <person name="Grigoriev I."/>
        </authorList>
    </citation>
    <scope>NUCLEOTIDE SEQUENCE</scope>
    <source>
        <strain evidence="2">CBS 122681</strain>
    </source>
</reference>
<sequence length="292" mass="30818">MTTNPPTLINLPPPPSDPVTPSDAPGTPNSATTSMSELSTVAIKDGHRGHFPHHHQPPEAERADRISRLAGLERVGVAGRNPQGLTPGAANNPPPAYFDAYNQPQIFRERSTVGSASATGSVGGRTTWASGSDVNDPDRMSEDQDNETSSIGGFSDEAASLVGFGEGARTPARHNSQIGSPAVSKASAVPQYLRDQQQLPGSPMTGVSVPSSSGTTQTTSSTEQQRQEARMIDGMTYDDNVTDTSNRTPPYSHTGQGAGGAQTAEQVIRERMRQRQLAGHAPSPEPMDVERD</sequence>
<feature type="compositionally biased region" description="Low complexity" evidence="1">
    <location>
        <begin position="112"/>
        <end position="127"/>
    </location>
</feature>
<evidence type="ECO:0000313" key="3">
    <source>
        <dbReference type="Proteomes" id="UP000799324"/>
    </source>
</evidence>